<dbReference type="Proteomes" id="UP000025227">
    <property type="component" value="Unplaced"/>
</dbReference>
<dbReference type="SUPFAM" id="SSF54991">
    <property type="entry name" value="Anticodon-binding domain of PheRS"/>
    <property type="match status" value="1"/>
</dbReference>
<dbReference type="AlphaFoldDB" id="A0A6F7Q7D5"/>
<accession>A0A6F7Q7D5</accession>
<evidence type="ECO:0000256" key="13">
    <source>
        <dbReference type="ARBA" id="ARBA00031194"/>
    </source>
</evidence>
<dbReference type="GO" id="GO:0004826">
    <property type="term" value="F:phenylalanine-tRNA ligase activity"/>
    <property type="evidence" value="ECO:0007669"/>
    <property type="project" value="UniProtKB-EC"/>
</dbReference>
<comment type="function">
    <text evidence="15">Is responsible for the charging of tRNA(Phe) with phenylalanine in mitochondrial translation. To a lesser extent, also catalyzes direct attachment of m-Tyr (an oxidized version of Phe) to tRNA(Phe), thereby opening the way for delivery of the misacylated tRNA to the ribosome and incorporation of ROS-damaged amino acid into proteins.</text>
</comment>
<evidence type="ECO:0000256" key="12">
    <source>
        <dbReference type="ARBA" id="ARBA00023146"/>
    </source>
</evidence>
<keyword evidence="5" id="KW-0436">Ligase</keyword>
<dbReference type="WBParaSite" id="HCON_00149510-00003">
    <property type="protein sequence ID" value="HCON_00149510-00003"/>
    <property type="gene ID" value="HCON_00149510"/>
</dbReference>
<dbReference type="Gene3D" id="3.30.930.10">
    <property type="entry name" value="Bira Bifunctional Protein, Domain 2"/>
    <property type="match status" value="1"/>
</dbReference>
<dbReference type="GO" id="GO:0005524">
    <property type="term" value="F:ATP binding"/>
    <property type="evidence" value="ECO:0007669"/>
    <property type="project" value="UniProtKB-KW"/>
</dbReference>
<dbReference type="WBParaSite" id="HCON_00149510-00002">
    <property type="protein sequence ID" value="HCON_00149510-00002"/>
    <property type="gene ID" value="HCON_00149510"/>
</dbReference>
<dbReference type="EC" id="6.1.1.20" evidence="4"/>
<dbReference type="WBParaSite" id="HCON_00149510-00004">
    <property type="protein sequence ID" value="HCON_00149510-00004"/>
    <property type="gene ID" value="HCON_00149510"/>
</dbReference>
<dbReference type="FunFam" id="3.30.930.10:FF:000041">
    <property type="entry name" value="Phenylalanyl-tRNA synthetase 2, mitochondrial"/>
    <property type="match status" value="1"/>
</dbReference>
<evidence type="ECO:0000256" key="16">
    <source>
        <dbReference type="ARBA" id="ARBA00073229"/>
    </source>
</evidence>
<evidence type="ECO:0000256" key="7">
    <source>
        <dbReference type="ARBA" id="ARBA00022840"/>
    </source>
</evidence>
<evidence type="ECO:0000256" key="10">
    <source>
        <dbReference type="ARBA" id="ARBA00022990"/>
    </source>
</evidence>
<dbReference type="Gene3D" id="3.30.70.380">
    <property type="entry name" value="Ferrodoxin-fold anticodon-binding domain"/>
    <property type="match status" value="1"/>
</dbReference>
<dbReference type="Pfam" id="PF01409">
    <property type="entry name" value="tRNA-synt_2d"/>
    <property type="match status" value="2"/>
</dbReference>
<evidence type="ECO:0000259" key="17">
    <source>
        <dbReference type="PROSITE" id="PS50862"/>
    </source>
</evidence>
<dbReference type="SMART" id="SM00896">
    <property type="entry name" value="FDX-ACB"/>
    <property type="match status" value="1"/>
</dbReference>
<keyword evidence="19" id="KW-1185">Reference proteome</keyword>
<dbReference type="PROSITE" id="PS51447">
    <property type="entry name" value="FDX_ACB"/>
    <property type="match status" value="1"/>
</dbReference>
<feature type="domain" description="Aminoacyl-transfer RNA synthetases class-II family profile" evidence="17">
    <location>
        <begin position="168"/>
        <end position="340"/>
    </location>
</feature>
<dbReference type="InterPro" id="IPR006195">
    <property type="entry name" value="aa-tRNA-synth_II"/>
</dbReference>
<feature type="domain" description="FDX-ACB" evidence="18">
    <location>
        <begin position="350"/>
        <end position="444"/>
    </location>
</feature>
<dbReference type="WBParaSite" id="HCON_00149510-00001">
    <property type="protein sequence ID" value="HCON_00149510-00001"/>
    <property type="gene ID" value="HCON_00149510"/>
</dbReference>
<dbReference type="InterPro" id="IPR036690">
    <property type="entry name" value="Fdx_antiC-bd_sf"/>
</dbReference>
<evidence type="ECO:0000256" key="14">
    <source>
        <dbReference type="ARBA" id="ARBA00049255"/>
    </source>
</evidence>
<dbReference type="FunFam" id="3.30.70.380:FF:000002">
    <property type="entry name" value="phenylalanine--tRNA ligase, mitochondrial"/>
    <property type="match status" value="1"/>
</dbReference>
<evidence type="ECO:0000256" key="6">
    <source>
        <dbReference type="ARBA" id="ARBA00022741"/>
    </source>
</evidence>
<proteinExistence type="inferred from homology"/>
<dbReference type="OMA" id="PISHYPQ"/>
<comment type="catalytic activity">
    <reaction evidence="14">
        <text>tRNA(Phe) + L-phenylalanine + ATP = L-phenylalanyl-tRNA(Phe) + AMP + diphosphate + H(+)</text>
        <dbReference type="Rhea" id="RHEA:19413"/>
        <dbReference type="Rhea" id="RHEA-COMP:9668"/>
        <dbReference type="Rhea" id="RHEA-COMP:9699"/>
        <dbReference type="ChEBI" id="CHEBI:15378"/>
        <dbReference type="ChEBI" id="CHEBI:30616"/>
        <dbReference type="ChEBI" id="CHEBI:33019"/>
        <dbReference type="ChEBI" id="CHEBI:58095"/>
        <dbReference type="ChEBI" id="CHEBI:78442"/>
        <dbReference type="ChEBI" id="CHEBI:78531"/>
        <dbReference type="ChEBI" id="CHEBI:456215"/>
        <dbReference type="EC" id="6.1.1.20"/>
    </reaction>
</comment>
<evidence type="ECO:0000256" key="15">
    <source>
        <dbReference type="ARBA" id="ARBA00060211"/>
    </source>
</evidence>
<keyword evidence="8" id="KW-0648">Protein biosynthesis</keyword>
<evidence type="ECO:0000256" key="11">
    <source>
        <dbReference type="ARBA" id="ARBA00023128"/>
    </source>
</evidence>
<evidence type="ECO:0000256" key="3">
    <source>
        <dbReference type="ARBA" id="ARBA00011245"/>
    </source>
</evidence>
<evidence type="ECO:0000256" key="8">
    <source>
        <dbReference type="ARBA" id="ARBA00022917"/>
    </source>
</evidence>
<dbReference type="PROSITE" id="PS50862">
    <property type="entry name" value="AA_TRNA_LIGASE_II"/>
    <property type="match status" value="1"/>
</dbReference>
<comment type="similarity">
    <text evidence="2">Belongs to the class-II aminoacyl-tRNA synthetase family.</text>
</comment>
<dbReference type="CDD" id="cd00496">
    <property type="entry name" value="PheRS_alpha_core"/>
    <property type="match status" value="1"/>
</dbReference>
<evidence type="ECO:0000256" key="2">
    <source>
        <dbReference type="ARBA" id="ARBA00008226"/>
    </source>
</evidence>
<evidence type="ECO:0000313" key="21">
    <source>
        <dbReference type="WBParaSite" id="HCON_00149510-00002"/>
    </source>
</evidence>
<comment type="subcellular location">
    <subcellularLocation>
        <location evidence="1">Mitochondrion matrix</location>
    </subcellularLocation>
</comment>
<comment type="subunit">
    <text evidence="3">Monomer.</text>
</comment>
<dbReference type="SUPFAM" id="SSF55681">
    <property type="entry name" value="Class II aaRS and biotin synthetases"/>
    <property type="match status" value="1"/>
</dbReference>
<keyword evidence="11" id="KW-0496">Mitochondrion</keyword>
<keyword evidence="6" id="KW-0547">Nucleotide-binding</keyword>
<keyword evidence="7" id="KW-0067">ATP-binding</keyword>
<keyword evidence="10" id="KW-0007">Acetylation</keyword>
<keyword evidence="12" id="KW-0030">Aminoacyl-tRNA synthetase</keyword>
<protein>
    <recommendedName>
        <fullName evidence="16">Phenylalanine--tRNA ligase, mitochondrial</fullName>
        <ecNumber evidence="4">6.1.1.20</ecNumber>
    </recommendedName>
    <alternativeName>
        <fullName evidence="13">Phenylalanyl-tRNA synthetase</fullName>
    </alternativeName>
</protein>
<evidence type="ECO:0000256" key="4">
    <source>
        <dbReference type="ARBA" id="ARBA00012814"/>
    </source>
</evidence>
<evidence type="ECO:0000256" key="9">
    <source>
        <dbReference type="ARBA" id="ARBA00022946"/>
    </source>
</evidence>
<dbReference type="PANTHER" id="PTHR11538:SF41">
    <property type="entry name" value="PHENYLALANINE--TRNA LIGASE, MITOCHONDRIAL"/>
    <property type="match status" value="1"/>
</dbReference>
<evidence type="ECO:0000313" key="19">
    <source>
        <dbReference type="Proteomes" id="UP000025227"/>
    </source>
</evidence>
<evidence type="ECO:0000313" key="22">
    <source>
        <dbReference type="WBParaSite" id="HCON_00149510-00004"/>
    </source>
</evidence>
<dbReference type="PANTHER" id="PTHR11538">
    <property type="entry name" value="PHENYLALANYL-TRNA SYNTHETASE"/>
    <property type="match status" value="1"/>
</dbReference>
<dbReference type="Pfam" id="PF03147">
    <property type="entry name" value="FDX-ACB"/>
    <property type="match status" value="1"/>
</dbReference>
<dbReference type="GO" id="GO:0005759">
    <property type="term" value="C:mitochondrial matrix"/>
    <property type="evidence" value="ECO:0007669"/>
    <property type="project" value="UniProtKB-SubCell"/>
</dbReference>
<evidence type="ECO:0000259" key="18">
    <source>
        <dbReference type="PROSITE" id="PS51447"/>
    </source>
</evidence>
<dbReference type="GO" id="GO:0006432">
    <property type="term" value="P:phenylalanyl-tRNA aminoacylation"/>
    <property type="evidence" value="ECO:0007669"/>
    <property type="project" value="TreeGrafter"/>
</dbReference>
<evidence type="ECO:0000313" key="20">
    <source>
        <dbReference type="WBParaSite" id="HCON_00149510-00001"/>
    </source>
</evidence>
<reference evidence="20 21" key="1">
    <citation type="submission" date="2020-12" db="UniProtKB">
        <authorList>
            <consortium name="WormBaseParasite"/>
        </authorList>
    </citation>
    <scope>IDENTIFICATION</scope>
    <source>
        <strain evidence="20 21">MHco3</strain>
    </source>
</reference>
<keyword evidence="9" id="KW-0809">Transit peptide</keyword>
<evidence type="ECO:0000256" key="5">
    <source>
        <dbReference type="ARBA" id="ARBA00022598"/>
    </source>
</evidence>
<dbReference type="InterPro" id="IPR002319">
    <property type="entry name" value="Phenylalanyl-tRNA_Synthase"/>
</dbReference>
<dbReference type="InterPro" id="IPR045864">
    <property type="entry name" value="aa-tRNA-synth_II/BPL/LPL"/>
</dbReference>
<dbReference type="InterPro" id="IPR005121">
    <property type="entry name" value="Fdx_antiC-bd"/>
</dbReference>
<name>A0A6F7Q7D5_HAECO</name>
<evidence type="ECO:0000256" key="1">
    <source>
        <dbReference type="ARBA" id="ARBA00004305"/>
    </source>
</evidence>
<sequence length="444" mass="51064">MVLPSFVRFSLRRSLFTSASLAASSEVEKSAPTHSVPTGERPEIFEVDGKRYETDSTWNLSKGVCKLLQRHLLLEPQNPLSLVKRRIIDHIHQTYRNSSRPIFTVCEKEPRIVSTFENFDSLLVPEDHVSRRPSDTYYVNRSHCLRAHTSAHQYDLLKQGLDAFIVVGDVYRRDEIDRTHYPCFHQLEGVRLFTPHQLFSCSPGKELPVLENTERTPNKQEKHTEDAARALEIQLKSTLEDLSDALFGRDCEKRWVSAYFPFTHPSFELEVFYEGKWLEVLGCGIMEQRLLESAGAGDKVGWAFGLGLERLAMILYGIPDIRLFWSTDSGFLSQFSGKLPTDKITYKPISAHPQVLFDMSFFLPEGVVYNDMTANVYDTVRNIGGDLVEQVILTDEYTNKKNRKSQTYRIVYRSHSKALTKEEVNQVHKQITDELSELYDVTLR</sequence>
<dbReference type="OrthoDB" id="4457at2759"/>
<organism evidence="19 22">
    <name type="scientific">Haemonchus contortus</name>
    <name type="common">Barber pole worm</name>
    <dbReference type="NCBI Taxonomy" id="6289"/>
    <lineage>
        <taxon>Eukaryota</taxon>
        <taxon>Metazoa</taxon>
        <taxon>Ecdysozoa</taxon>
        <taxon>Nematoda</taxon>
        <taxon>Chromadorea</taxon>
        <taxon>Rhabditida</taxon>
        <taxon>Rhabditina</taxon>
        <taxon>Rhabditomorpha</taxon>
        <taxon>Strongyloidea</taxon>
        <taxon>Trichostrongylidae</taxon>
        <taxon>Haemonchus</taxon>
    </lineage>
</organism>
<dbReference type="GO" id="GO:0000049">
    <property type="term" value="F:tRNA binding"/>
    <property type="evidence" value="ECO:0007669"/>
    <property type="project" value="InterPro"/>
</dbReference>